<organism>
    <name type="scientific">Branchiostoma floridae</name>
    <name type="common">Florida lancelet</name>
    <name type="synonym">Amphioxus</name>
    <dbReference type="NCBI Taxonomy" id="7739"/>
    <lineage>
        <taxon>Eukaryota</taxon>
        <taxon>Metazoa</taxon>
        <taxon>Chordata</taxon>
        <taxon>Cephalochordata</taxon>
        <taxon>Leptocardii</taxon>
        <taxon>Amphioxiformes</taxon>
        <taxon>Branchiostomatidae</taxon>
        <taxon>Branchiostoma</taxon>
    </lineage>
</organism>
<feature type="region of interest" description="Disordered" evidence="5">
    <location>
        <begin position="505"/>
        <end position="537"/>
    </location>
</feature>
<dbReference type="eggNOG" id="KOG4139">
    <property type="taxonomic scope" value="Eukaryota"/>
</dbReference>
<feature type="region of interest" description="Disordered" evidence="5">
    <location>
        <begin position="594"/>
        <end position="650"/>
    </location>
</feature>
<dbReference type="GeneID" id="118432090"/>
<feature type="region of interest" description="Disordered" evidence="5">
    <location>
        <begin position="798"/>
        <end position="829"/>
    </location>
</feature>
<sequence length="829" mass="91997">MTTKSTCVDMALGTPGSTVKVRRRLDFVKKPLEGESLYLDLPGYRNAKELEGDLKFLGARIETFLTRDISYVVTNRKEALTVRPDGGPSSPSPYLSPSPSPSPGGDEGPQGRRLSNVPLTRGQALLQKAQGRGRRGSCNMLSLAQEWGVKVLYVRDVTAKVQRLMEKHRLLAESEENAACPALNADVKPKRLRPPFIKVEDMSRLYRPLHHEFSSFPRIYFDADNDCPFDAPCHRLPSRPSCSLKLKPQTPATATKPDVQKGYCECCEVYYQEGLSLHLKGDKHQSFVRDSGNFVKLDSLLVTLPSLDEFFKKVVEENPQDEDMTAQEEQMSISPAVMEEITEKPPRSSTEGSDDVFLLSDVGDEQAHVQSFQQPTNQVTDQKTERPNHEGDNITFNASNKPPKEEIRNDKKSNKDELFPVVVLSPMPNFRSSRQSGNSTSTQRRDSTFENRRCTSIRGEMKCDAVKEEQGLMTDKYNSNDEGDDQSHYRPEVISISSSSSFSIGASSSSHLSSSTSSYHSSDNETSSTSDSVVDSRTIAPSNDVTLNDVTLKVTNKDSQDIDVQDQHQSVHYHQKVRDEVQLQSVQVSNMITNGCQNSTDVTSNTNSFTESTSSSSEAGDLSSISSSSSSSSSSVRPNRRRRACSAVLESTSSSSYQDNSLSSPQTKISTIKGNCAVFSDTRDAKQHKMTTCCDPSAARERTRLQERSLATLGSTAAWAVAQSDDLALRLCKAKTGDMDEFVSPPDTDREWSVVERSGNLRVKLQRSSCRAKTPRSAHRASELQWSVHRSGDCKLTFSGSLRKQQRRPGMDSPQTDRNFGSRRKLKYL</sequence>
<dbReference type="OMA" id="IKSEMEC"/>
<dbReference type="GO" id="GO:1901987">
    <property type="term" value="P:regulation of cell cycle phase transition"/>
    <property type="evidence" value="ECO:0000318"/>
    <property type="project" value="GO_Central"/>
</dbReference>
<dbReference type="InParanoid" id="C3YA17"/>
<dbReference type="PANTHER" id="PTHR15375">
    <property type="entry name" value="ACTIVATOR OF S-PHASE KINASE-RELATED"/>
    <property type="match status" value="1"/>
</dbReference>
<dbReference type="Pfam" id="PF07535">
    <property type="entry name" value="zf-DBF"/>
    <property type="match status" value="1"/>
</dbReference>
<feature type="compositionally biased region" description="Polar residues" evidence="5">
    <location>
        <begin position="369"/>
        <end position="381"/>
    </location>
</feature>
<evidence type="ECO:0000313" key="7">
    <source>
        <dbReference type="EMBL" id="EEN62926.1"/>
    </source>
</evidence>
<evidence type="ECO:0000256" key="4">
    <source>
        <dbReference type="PROSITE-ProRule" id="PRU00600"/>
    </source>
</evidence>
<keyword evidence="1" id="KW-0479">Metal-binding</keyword>
<name>C3YA17_BRAFL</name>
<dbReference type="EMBL" id="GG666493">
    <property type="protein sequence ID" value="EEN62926.1"/>
    <property type="molecule type" value="Genomic_DNA"/>
</dbReference>
<evidence type="ECO:0000256" key="5">
    <source>
        <dbReference type="SAM" id="MobiDB-lite"/>
    </source>
</evidence>
<dbReference type="GO" id="GO:0031431">
    <property type="term" value="C:Dbf4-dependent protein kinase complex"/>
    <property type="evidence" value="ECO:0000318"/>
    <property type="project" value="GO_Central"/>
</dbReference>
<feature type="compositionally biased region" description="Polar residues" evidence="5">
    <location>
        <begin position="430"/>
        <end position="442"/>
    </location>
</feature>
<reference evidence="9" key="3">
    <citation type="submission" date="2025-04" db="UniProtKB">
        <authorList>
            <consortium name="RefSeq"/>
        </authorList>
    </citation>
    <scope>IDENTIFICATION</scope>
    <source>
        <strain evidence="9">S238N-H82</strain>
        <tissue evidence="9">Testes</tissue>
    </source>
</reference>
<keyword evidence="8" id="KW-1185">Reference proteome</keyword>
<evidence type="ECO:0000313" key="8">
    <source>
        <dbReference type="Proteomes" id="UP000001554"/>
    </source>
</evidence>
<dbReference type="GO" id="GO:0008270">
    <property type="term" value="F:zinc ion binding"/>
    <property type="evidence" value="ECO:0007669"/>
    <property type="project" value="UniProtKB-KW"/>
</dbReference>
<feature type="region of interest" description="Disordered" evidence="5">
    <location>
        <begin position="369"/>
        <end position="453"/>
    </location>
</feature>
<dbReference type="Gene3D" id="6.10.250.3410">
    <property type="entry name" value="DBF zinc finger"/>
    <property type="match status" value="1"/>
</dbReference>
<dbReference type="PANTHER" id="PTHR15375:SF26">
    <property type="entry name" value="PROTEIN CHIFFON"/>
    <property type="match status" value="1"/>
</dbReference>
<dbReference type="Proteomes" id="UP000001554">
    <property type="component" value="Chromosome 15"/>
</dbReference>
<feature type="compositionally biased region" description="Basic and acidic residues" evidence="5">
    <location>
        <begin position="443"/>
        <end position="453"/>
    </location>
</feature>
<evidence type="ECO:0000313" key="9">
    <source>
        <dbReference type="RefSeq" id="XP_035699500.1"/>
    </source>
</evidence>
<accession>C3YA17</accession>
<feature type="domain" description="DBF4-type" evidence="6">
    <location>
        <begin position="257"/>
        <end position="307"/>
    </location>
</feature>
<dbReference type="GO" id="GO:0043539">
    <property type="term" value="F:protein serine/threonine kinase activator activity"/>
    <property type="evidence" value="ECO:0000318"/>
    <property type="project" value="GO_Central"/>
</dbReference>
<dbReference type="InterPro" id="IPR006572">
    <property type="entry name" value="Znf_DBF"/>
</dbReference>
<dbReference type="RefSeq" id="XP_035699500.1">
    <property type="nucleotide sequence ID" value="XM_035843607.1"/>
</dbReference>
<keyword evidence="2 4" id="KW-0863">Zinc-finger</keyword>
<feature type="compositionally biased region" description="Low complexity" evidence="5">
    <location>
        <begin position="505"/>
        <end position="536"/>
    </location>
</feature>
<feature type="region of interest" description="Disordered" evidence="5">
    <location>
        <begin position="81"/>
        <end position="118"/>
    </location>
</feature>
<dbReference type="PROSITE" id="PS51265">
    <property type="entry name" value="ZF_DBF4"/>
    <property type="match status" value="1"/>
</dbReference>
<feature type="compositionally biased region" description="Pro residues" evidence="5">
    <location>
        <begin position="90"/>
        <end position="102"/>
    </location>
</feature>
<feature type="compositionally biased region" description="Basic and acidic residues" evidence="5">
    <location>
        <begin position="402"/>
        <end position="418"/>
    </location>
</feature>
<evidence type="ECO:0000256" key="1">
    <source>
        <dbReference type="ARBA" id="ARBA00022723"/>
    </source>
</evidence>
<dbReference type="AlphaFoldDB" id="C3YA17"/>
<dbReference type="GO" id="GO:0010571">
    <property type="term" value="P:positive regulation of nuclear cell cycle DNA replication"/>
    <property type="evidence" value="ECO:0000318"/>
    <property type="project" value="GO_Central"/>
</dbReference>
<dbReference type="Gene3D" id="2.10.50.40">
    <property type="match status" value="1"/>
</dbReference>
<gene>
    <name evidence="9" type="primary">LOC118432090</name>
    <name evidence="7" type="ORF">BRAFLDRAFT_126369</name>
</gene>
<dbReference type="SMART" id="SM00586">
    <property type="entry name" value="ZnF_DBF"/>
    <property type="match status" value="1"/>
</dbReference>
<dbReference type="OrthoDB" id="21380at2759"/>
<dbReference type="KEGG" id="bfo:118432090"/>
<dbReference type="STRING" id="7739.C3YA17"/>
<evidence type="ECO:0000256" key="2">
    <source>
        <dbReference type="ARBA" id="ARBA00022771"/>
    </source>
</evidence>
<keyword evidence="3" id="KW-0862">Zinc</keyword>
<protein>
    <submittedName>
        <fullName evidence="9">Serine-rich adhesin for platelets-like isoform X1</fullName>
    </submittedName>
</protein>
<dbReference type="FunFam" id="6.10.250.3410:FF:000001">
    <property type="entry name" value="Protein DBF4 homolog A"/>
    <property type="match status" value="1"/>
</dbReference>
<dbReference type="GO" id="GO:0003676">
    <property type="term" value="F:nucleic acid binding"/>
    <property type="evidence" value="ECO:0007669"/>
    <property type="project" value="InterPro"/>
</dbReference>
<evidence type="ECO:0000259" key="6">
    <source>
        <dbReference type="PROSITE" id="PS51265"/>
    </source>
</evidence>
<reference evidence="7" key="1">
    <citation type="journal article" date="2008" name="Nature">
        <title>The amphioxus genome and the evolution of the chordate karyotype.</title>
        <authorList>
            <consortium name="US DOE Joint Genome Institute (JGI-PGF)"/>
            <person name="Putnam N.H."/>
            <person name="Butts T."/>
            <person name="Ferrier D.E.K."/>
            <person name="Furlong R.F."/>
            <person name="Hellsten U."/>
            <person name="Kawashima T."/>
            <person name="Robinson-Rechavi M."/>
            <person name="Shoguchi E."/>
            <person name="Terry A."/>
            <person name="Yu J.-K."/>
            <person name="Benito-Gutierrez E.L."/>
            <person name="Dubchak I."/>
            <person name="Garcia-Fernandez J."/>
            <person name="Gibson-Brown J.J."/>
            <person name="Grigoriev I.V."/>
            <person name="Horton A.C."/>
            <person name="de Jong P.J."/>
            <person name="Jurka J."/>
            <person name="Kapitonov V.V."/>
            <person name="Kohara Y."/>
            <person name="Kuroki Y."/>
            <person name="Lindquist E."/>
            <person name="Lucas S."/>
            <person name="Osoegawa K."/>
            <person name="Pennacchio L.A."/>
            <person name="Salamov A.A."/>
            <person name="Satou Y."/>
            <person name="Sauka-Spengler T."/>
            <person name="Schmutz J."/>
            <person name="Shin-I T."/>
            <person name="Toyoda A."/>
            <person name="Bronner-Fraser M."/>
            <person name="Fujiyama A."/>
            <person name="Holland L.Z."/>
            <person name="Holland P.W.H."/>
            <person name="Satoh N."/>
            <person name="Rokhsar D.S."/>
        </authorList>
    </citation>
    <scope>NUCLEOTIDE SEQUENCE [LARGE SCALE GENOMIC DNA]</scope>
    <source>
        <strain evidence="7">S238N-H82</strain>
        <tissue evidence="7">Testes</tissue>
    </source>
</reference>
<feature type="compositionally biased region" description="Low complexity" evidence="5">
    <location>
        <begin position="603"/>
        <end position="635"/>
    </location>
</feature>
<evidence type="ECO:0000256" key="3">
    <source>
        <dbReference type="ARBA" id="ARBA00022833"/>
    </source>
</evidence>
<proteinExistence type="predicted"/>
<dbReference type="InterPro" id="IPR051590">
    <property type="entry name" value="Replication_Regulatory_Kinase"/>
</dbReference>
<dbReference type="InterPro" id="IPR038545">
    <property type="entry name" value="Znf_DBF_sf"/>
</dbReference>
<reference evidence="8" key="2">
    <citation type="journal article" date="2020" name="Nat. Ecol. Evol.">
        <title>Deeply conserved synteny resolves early events in vertebrate evolution.</title>
        <authorList>
            <person name="Simakov O."/>
            <person name="Marletaz F."/>
            <person name="Yue J.X."/>
            <person name="O'Connell B."/>
            <person name="Jenkins J."/>
            <person name="Brandt A."/>
            <person name="Calef R."/>
            <person name="Tung C.H."/>
            <person name="Huang T.K."/>
            <person name="Schmutz J."/>
            <person name="Satoh N."/>
            <person name="Yu J.K."/>
            <person name="Putnam N.H."/>
            <person name="Green R.E."/>
            <person name="Rokhsar D.S."/>
        </authorList>
    </citation>
    <scope>NUCLEOTIDE SEQUENCE [LARGE SCALE GENOMIC DNA]</scope>
    <source>
        <strain evidence="8">S238N-H82</strain>
    </source>
</reference>
<feature type="compositionally biased region" description="Basic and acidic residues" evidence="5">
    <location>
        <begin position="382"/>
        <end position="392"/>
    </location>
</feature>